<dbReference type="AlphaFoldDB" id="A0A2K3MRD3"/>
<dbReference type="Proteomes" id="UP000236291">
    <property type="component" value="Unassembled WGS sequence"/>
</dbReference>
<evidence type="ECO:0000313" key="1">
    <source>
        <dbReference type="EMBL" id="PNX93327.1"/>
    </source>
</evidence>
<accession>A0A2K3MRD3</accession>
<name>A0A2K3MRD3_TRIPR</name>
<sequence>MTLPVVLLFSSGEWEEGCVPVGAPTLKYWEVMMSSKCSSFRCRALRLRWASRALIEVVSSWAASLLGPARRSKGQDILSDWAL</sequence>
<reference evidence="1 2" key="2">
    <citation type="journal article" date="2017" name="Front. Plant Sci.">
        <title>Gene Classification and Mining of Molecular Markers Useful in Red Clover (Trifolium pratense) Breeding.</title>
        <authorList>
            <person name="Istvanek J."/>
            <person name="Dluhosova J."/>
            <person name="Dluhos P."/>
            <person name="Patkova L."/>
            <person name="Nedelnik J."/>
            <person name="Repkova J."/>
        </authorList>
    </citation>
    <scope>NUCLEOTIDE SEQUENCE [LARGE SCALE GENOMIC DNA]</scope>
    <source>
        <strain evidence="2">cv. Tatra</strain>
        <tissue evidence="1">Young leaves</tissue>
    </source>
</reference>
<gene>
    <name evidence="1" type="ORF">L195_g016478</name>
</gene>
<comment type="caution">
    <text evidence="1">The sequence shown here is derived from an EMBL/GenBank/DDBJ whole genome shotgun (WGS) entry which is preliminary data.</text>
</comment>
<reference evidence="1 2" key="1">
    <citation type="journal article" date="2014" name="Am. J. Bot.">
        <title>Genome assembly and annotation for red clover (Trifolium pratense; Fabaceae).</title>
        <authorList>
            <person name="Istvanek J."/>
            <person name="Jaros M."/>
            <person name="Krenek A."/>
            <person name="Repkova J."/>
        </authorList>
    </citation>
    <scope>NUCLEOTIDE SEQUENCE [LARGE SCALE GENOMIC DNA]</scope>
    <source>
        <strain evidence="2">cv. Tatra</strain>
        <tissue evidence="1">Young leaves</tissue>
    </source>
</reference>
<dbReference type="EMBL" id="ASHM01011402">
    <property type="protein sequence ID" value="PNX93327.1"/>
    <property type="molecule type" value="Genomic_DNA"/>
</dbReference>
<organism evidence="1 2">
    <name type="scientific">Trifolium pratense</name>
    <name type="common">Red clover</name>
    <dbReference type="NCBI Taxonomy" id="57577"/>
    <lineage>
        <taxon>Eukaryota</taxon>
        <taxon>Viridiplantae</taxon>
        <taxon>Streptophyta</taxon>
        <taxon>Embryophyta</taxon>
        <taxon>Tracheophyta</taxon>
        <taxon>Spermatophyta</taxon>
        <taxon>Magnoliopsida</taxon>
        <taxon>eudicotyledons</taxon>
        <taxon>Gunneridae</taxon>
        <taxon>Pentapetalae</taxon>
        <taxon>rosids</taxon>
        <taxon>fabids</taxon>
        <taxon>Fabales</taxon>
        <taxon>Fabaceae</taxon>
        <taxon>Papilionoideae</taxon>
        <taxon>50 kb inversion clade</taxon>
        <taxon>NPAAA clade</taxon>
        <taxon>Hologalegina</taxon>
        <taxon>IRL clade</taxon>
        <taxon>Trifolieae</taxon>
        <taxon>Trifolium</taxon>
    </lineage>
</organism>
<protein>
    <submittedName>
        <fullName evidence="1">Uncharacterized protein</fullName>
    </submittedName>
</protein>
<evidence type="ECO:0000313" key="2">
    <source>
        <dbReference type="Proteomes" id="UP000236291"/>
    </source>
</evidence>
<proteinExistence type="predicted"/>
<feature type="non-terminal residue" evidence="1">
    <location>
        <position position="83"/>
    </location>
</feature>